<reference evidence="2" key="1">
    <citation type="submission" date="2022-11" db="EMBL/GenBank/DDBJ databases">
        <authorList>
            <person name="Scott C."/>
            <person name="Bruce N."/>
        </authorList>
    </citation>
    <scope>NUCLEOTIDE SEQUENCE</scope>
</reference>
<evidence type="ECO:0000256" key="1">
    <source>
        <dbReference type="SAM" id="MobiDB-lite"/>
    </source>
</evidence>
<dbReference type="AlphaFoldDB" id="A0A9P1H7H4"/>
<dbReference type="GO" id="GO:0008757">
    <property type="term" value="F:S-adenosylmethionine-dependent methyltransferase activity"/>
    <property type="evidence" value="ECO:0007669"/>
    <property type="project" value="UniProtKB-ARBA"/>
</dbReference>
<gene>
    <name evidence="2" type="ORF">PPNO1_LOCUS6582</name>
</gene>
<dbReference type="Gene3D" id="3.40.50.150">
    <property type="entry name" value="Vaccinia Virus protein VP39"/>
    <property type="match status" value="1"/>
</dbReference>
<dbReference type="Proteomes" id="UP000838763">
    <property type="component" value="Unassembled WGS sequence"/>
</dbReference>
<feature type="region of interest" description="Disordered" evidence="1">
    <location>
        <begin position="151"/>
        <end position="177"/>
    </location>
</feature>
<accession>A0A9P1H7H4</accession>
<evidence type="ECO:0000313" key="3">
    <source>
        <dbReference type="Proteomes" id="UP000838763"/>
    </source>
</evidence>
<comment type="caution">
    <text evidence="2">The sequence shown here is derived from an EMBL/GenBank/DDBJ whole genome shotgun (WGS) entry which is preliminary data.</text>
</comment>
<dbReference type="EMBL" id="CALLCH030000015">
    <property type="protein sequence ID" value="CAI4216938.1"/>
    <property type="molecule type" value="Genomic_DNA"/>
</dbReference>
<evidence type="ECO:0000313" key="2">
    <source>
        <dbReference type="EMBL" id="CAI4216938.1"/>
    </source>
</evidence>
<dbReference type="InterPro" id="IPR029063">
    <property type="entry name" value="SAM-dependent_MTases_sf"/>
</dbReference>
<sequence length="203" mass="21283">MGVDEFLALLGEEVEDPDEETFLLFSQPIPSQNLGFLDPKASELEVAVGGRSTRSSSRRGSWSRLAPVARRVQSSGKSPPLRILARLPHKPLFTTSLLTPTSCVLELGCGTSGLIGLAAARRVARYTLTDQPYVARVLSANLAANNTLAKTTPSGAARKEKAKGKASNTRGVVSGVVTSGSGGSGDVVAFAPLDWELDVPTPP</sequence>
<keyword evidence="3" id="KW-1185">Reference proteome</keyword>
<organism evidence="2 3">
    <name type="scientific">Parascedosporium putredinis</name>
    <dbReference type="NCBI Taxonomy" id="1442378"/>
    <lineage>
        <taxon>Eukaryota</taxon>
        <taxon>Fungi</taxon>
        <taxon>Dikarya</taxon>
        <taxon>Ascomycota</taxon>
        <taxon>Pezizomycotina</taxon>
        <taxon>Sordariomycetes</taxon>
        <taxon>Hypocreomycetidae</taxon>
        <taxon>Microascales</taxon>
        <taxon>Microascaceae</taxon>
        <taxon>Parascedosporium</taxon>
    </lineage>
</organism>
<dbReference type="OrthoDB" id="2529286at2759"/>
<dbReference type="InterPro" id="IPR019410">
    <property type="entry name" value="Methyltransf_16"/>
</dbReference>
<dbReference type="Pfam" id="PF10294">
    <property type="entry name" value="Methyltransf_16"/>
    <property type="match status" value="1"/>
</dbReference>
<proteinExistence type="predicted"/>
<name>A0A9P1H7H4_9PEZI</name>
<protein>
    <submittedName>
        <fullName evidence="2">Uncharacterized protein</fullName>
    </submittedName>
</protein>
<dbReference type="SUPFAM" id="SSF53335">
    <property type="entry name" value="S-adenosyl-L-methionine-dependent methyltransferases"/>
    <property type="match status" value="1"/>
</dbReference>